<dbReference type="AlphaFoldDB" id="A0A9D4HPY3"/>
<name>A0A9D4HPY3_DREPO</name>
<keyword evidence="2" id="KW-1185">Reference proteome</keyword>
<organism evidence="1 2">
    <name type="scientific">Dreissena polymorpha</name>
    <name type="common">Zebra mussel</name>
    <name type="synonym">Mytilus polymorpha</name>
    <dbReference type="NCBI Taxonomy" id="45954"/>
    <lineage>
        <taxon>Eukaryota</taxon>
        <taxon>Metazoa</taxon>
        <taxon>Spiralia</taxon>
        <taxon>Lophotrochozoa</taxon>
        <taxon>Mollusca</taxon>
        <taxon>Bivalvia</taxon>
        <taxon>Autobranchia</taxon>
        <taxon>Heteroconchia</taxon>
        <taxon>Euheterodonta</taxon>
        <taxon>Imparidentia</taxon>
        <taxon>Neoheterodontei</taxon>
        <taxon>Myida</taxon>
        <taxon>Dreissenoidea</taxon>
        <taxon>Dreissenidae</taxon>
        <taxon>Dreissena</taxon>
    </lineage>
</organism>
<reference evidence="1" key="2">
    <citation type="submission" date="2020-11" db="EMBL/GenBank/DDBJ databases">
        <authorList>
            <person name="McCartney M.A."/>
            <person name="Auch B."/>
            <person name="Kono T."/>
            <person name="Mallez S."/>
            <person name="Becker A."/>
            <person name="Gohl D.M."/>
            <person name="Silverstein K.A.T."/>
            <person name="Koren S."/>
            <person name="Bechman K.B."/>
            <person name="Herman A."/>
            <person name="Abrahante J.E."/>
            <person name="Garbe J."/>
        </authorList>
    </citation>
    <scope>NUCLEOTIDE SEQUENCE</scope>
    <source>
        <strain evidence="1">Duluth1</strain>
        <tissue evidence="1">Whole animal</tissue>
    </source>
</reference>
<evidence type="ECO:0000313" key="2">
    <source>
        <dbReference type="Proteomes" id="UP000828390"/>
    </source>
</evidence>
<accession>A0A9D4HPY3</accession>
<sequence>MVLFDAKAAFNVVDHQHLLRRVNHSGVKDRHWSIINSIHTNAKSVVKWTDSRSEPFPVLQGVRQGGIMKHRPLQILHKPSSEEARIDRSWVYHR</sequence>
<evidence type="ECO:0000313" key="1">
    <source>
        <dbReference type="EMBL" id="KAH3725278.1"/>
    </source>
</evidence>
<reference evidence="1" key="1">
    <citation type="journal article" date="2019" name="bioRxiv">
        <title>The Genome of the Zebra Mussel, Dreissena polymorpha: A Resource for Invasive Species Research.</title>
        <authorList>
            <person name="McCartney M.A."/>
            <person name="Auch B."/>
            <person name="Kono T."/>
            <person name="Mallez S."/>
            <person name="Zhang Y."/>
            <person name="Obille A."/>
            <person name="Becker A."/>
            <person name="Abrahante J.E."/>
            <person name="Garbe J."/>
            <person name="Badalamenti J.P."/>
            <person name="Herman A."/>
            <person name="Mangelson H."/>
            <person name="Liachko I."/>
            <person name="Sullivan S."/>
            <person name="Sone E.D."/>
            <person name="Koren S."/>
            <person name="Silverstein K.A.T."/>
            <person name="Beckman K.B."/>
            <person name="Gohl D.M."/>
        </authorList>
    </citation>
    <scope>NUCLEOTIDE SEQUENCE</scope>
    <source>
        <strain evidence="1">Duluth1</strain>
        <tissue evidence="1">Whole animal</tissue>
    </source>
</reference>
<comment type="caution">
    <text evidence="1">The sequence shown here is derived from an EMBL/GenBank/DDBJ whole genome shotgun (WGS) entry which is preliminary data.</text>
</comment>
<protein>
    <recommendedName>
        <fullName evidence="3">Reverse transcriptase domain-containing protein</fullName>
    </recommendedName>
</protein>
<proteinExistence type="predicted"/>
<dbReference type="EMBL" id="JAIWYP010000012">
    <property type="protein sequence ID" value="KAH3725278.1"/>
    <property type="molecule type" value="Genomic_DNA"/>
</dbReference>
<dbReference type="Proteomes" id="UP000828390">
    <property type="component" value="Unassembled WGS sequence"/>
</dbReference>
<evidence type="ECO:0008006" key="3">
    <source>
        <dbReference type="Google" id="ProtNLM"/>
    </source>
</evidence>
<gene>
    <name evidence="1" type="ORF">DPMN_051112</name>
</gene>